<dbReference type="GO" id="GO:0047617">
    <property type="term" value="F:fatty acyl-CoA hydrolase activity"/>
    <property type="evidence" value="ECO:0007669"/>
    <property type="project" value="UniProtKB-EC"/>
</dbReference>
<dbReference type="Pfam" id="PF03061">
    <property type="entry name" value="4HBT"/>
    <property type="match status" value="1"/>
</dbReference>
<evidence type="ECO:0000256" key="3">
    <source>
        <dbReference type="ARBA" id="ARBA00036002"/>
    </source>
</evidence>
<dbReference type="InterPro" id="IPR003736">
    <property type="entry name" value="PAAI_dom"/>
</dbReference>
<keyword evidence="1" id="KW-0378">Hydrolase</keyword>
<dbReference type="Gene3D" id="3.10.129.10">
    <property type="entry name" value="Hotdog Thioesterase"/>
    <property type="match status" value="1"/>
</dbReference>
<dbReference type="AlphaFoldDB" id="A0A0B4XQV8"/>
<dbReference type="CDD" id="cd03443">
    <property type="entry name" value="PaaI_thioesterase"/>
    <property type="match status" value="1"/>
</dbReference>
<evidence type="ECO:0000256" key="7">
    <source>
        <dbReference type="ARBA" id="ARBA00048062"/>
    </source>
</evidence>
<dbReference type="InterPro" id="IPR006683">
    <property type="entry name" value="Thioestr_dom"/>
</dbReference>
<dbReference type="KEGG" id="apac:S7S_11025"/>
<proteinExistence type="inferred from homology"/>
<name>A0A0B4XQV8_9GAMM</name>
<evidence type="ECO:0000259" key="8">
    <source>
        <dbReference type="Pfam" id="PF03061"/>
    </source>
</evidence>
<protein>
    <recommendedName>
        <fullName evidence="6">Medium/long-chain acyl-CoA thioesterase YigI</fullName>
        <ecNumber evidence="5">3.1.2.20</ecNumber>
    </recommendedName>
</protein>
<accession>A0A0B4XQV8</accession>
<dbReference type="EMBL" id="CP004387">
    <property type="protein sequence ID" value="AJD48617.1"/>
    <property type="molecule type" value="Genomic_DNA"/>
</dbReference>
<comment type="similarity">
    <text evidence="4">Belongs to the YigI thioesterase family.</text>
</comment>
<evidence type="ECO:0000313" key="9">
    <source>
        <dbReference type="EMBL" id="AJD48617.1"/>
    </source>
</evidence>
<evidence type="ECO:0000256" key="6">
    <source>
        <dbReference type="ARBA" id="ARBA00040062"/>
    </source>
</evidence>
<keyword evidence="10" id="KW-1185">Reference proteome</keyword>
<feature type="domain" description="Thioesterase" evidence="8">
    <location>
        <begin position="26"/>
        <end position="100"/>
    </location>
</feature>
<organism evidence="9 10">
    <name type="scientific">Isoalcanivorax pacificus W11-5</name>
    <dbReference type="NCBI Taxonomy" id="391936"/>
    <lineage>
        <taxon>Bacteria</taxon>
        <taxon>Pseudomonadati</taxon>
        <taxon>Pseudomonadota</taxon>
        <taxon>Gammaproteobacteria</taxon>
        <taxon>Oceanospirillales</taxon>
        <taxon>Alcanivoracaceae</taxon>
        <taxon>Isoalcanivorax</taxon>
    </lineage>
</organism>
<reference evidence="9 10" key="1">
    <citation type="journal article" date="2012" name="J. Bacteriol.">
        <title>Genome sequence of an alkane-degrading bacterium, Alcanivorax pacificus type strain W11-5, isolated from deep sea sediment.</title>
        <authorList>
            <person name="Lai Q."/>
            <person name="Shao Z."/>
        </authorList>
    </citation>
    <scope>NUCLEOTIDE SEQUENCE [LARGE SCALE GENOMIC DNA]</scope>
    <source>
        <strain evidence="9 10">W11-5</strain>
    </source>
</reference>
<dbReference type="InterPro" id="IPR029069">
    <property type="entry name" value="HotDog_dom_sf"/>
</dbReference>
<comment type="catalytic activity">
    <reaction evidence="3">
        <text>a long-chain fatty acyl-CoA + H2O = a long-chain fatty acid + CoA + H(+)</text>
        <dbReference type="Rhea" id="RHEA:67680"/>
        <dbReference type="ChEBI" id="CHEBI:15377"/>
        <dbReference type="ChEBI" id="CHEBI:15378"/>
        <dbReference type="ChEBI" id="CHEBI:57287"/>
        <dbReference type="ChEBI" id="CHEBI:57560"/>
        <dbReference type="ChEBI" id="CHEBI:83139"/>
    </reaction>
</comment>
<dbReference type="NCBIfam" id="TIGR00369">
    <property type="entry name" value="unchar_dom_1"/>
    <property type="match status" value="1"/>
</dbReference>
<evidence type="ECO:0000256" key="2">
    <source>
        <dbReference type="ARBA" id="ARBA00035880"/>
    </source>
</evidence>
<evidence type="ECO:0000256" key="1">
    <source>
        <dbReference type="ARBA" id="ARBA00022801"/>
    </source>
</evidence>
<dbReference type="HOGENOM" id="CLU_089876_5_1_6"/>
<dbReference type="Proteomes" id="UP000006764">
    <property type="component" value="Chromosome"/>
</dbReference>
<dbReference type="EC" id="3.1.2.20" evidence="5"/>
<comment type="catalytic activity">
    <reaction evidence="2">
        <text>a fatty acyl-CoA + H2O = a fatty acid + CoA + H(+)</text>
        <dbReference type="Rhea" id="RHEA:16781"/>
        <dbReference type="ChEBI" id="CHEBI:15377"/>
        <dbReference type="ChEBI" id="CHEBI:15378"/>
        <dbReference type="ChEBI" id="CHEBI:28868"/>
        <dbReference type="ChEBI" id="CHEBI:57287"/>
        <dbReference type="ChEBI" id="CHEBI:77636"/>
        <dbReference type="EC" id="3.1.2.20"/>
    </reaction>
</comment>
<evidence type="ECO:0000313" key="10">
    <source>
        <dbReference type="Proteomes" id="UP000006764"/>
    </source>
</evidence>
<dbReference type="PANTHER" id="PTHR43240">
    <property type="entry name" value="1,4-DIHYDROXY-2-NAPHTHOYL-COA THIOESTERASE 1"/>
    <property type="match status" value="1"/>
</dbReference>
<comment type="catalytic activity">
    <reaction evidence="7">
        <text>a medium-chain fatty acyl-CoA + H2O = a medium-chain fatty acid + CoA + H(+)</text>
        <dbReference type="Rhea" id="RHEA:68184"/>
        <dbReference type="ChEBI" id="CHEBI:15377"/>
        <dbReference type="ChEBI" id="CHEBI:15378"/>
        <dbReference type="ChEBI" id="CHEBI:57287"/>
        <dbReference type="ChEBI" id="CHEBI:59558"/>
        <dbReference type="ChEBI" id="CHEBI:90546"/>
    </reaction>
</comment>
<dbReference type="PANTHER" id="PTHR43240:SF20">
    <property type="entry name" value="MEDIUM_LONG-CHAIN ACYL-COA THIOESTERASE YIGI"/>
    <property type="match status" value="1"/>
</dbReference>
<dbReference type="SUPFAM" id="SSF54637">
    <property type="entry name" value="Thioesterase/thiol ester dehydrase-isomerase"/>
    <property type="match status" value="1"/>
</dbReference>
<sequence>MQAEHVAPGEITTRLVCRPDHQQHDGFIHAGVLGTMADHSAGAAAATLLSPGQMVLTAEYKLNLLRPAQGERMVCEARVLKPGRTLTVVESEVWAESDGVPRKLVAKATVTLAVITRPA</sequence>
<evidence type="ECO:0000256" key="5">
    <source>
        <dbReference type="ARBA" id="ARBA00038894"/>
    </source>
</evidence>
<evidence type="ECO:0000256" key="4">
    <source>
        <dbReference type="ARBA" id="ARBA00038381"/>
    </source>
</evidence>
<gene>
    <name evidence="9" type="ORF">S7S_11025</name>
</gene>